<protein>
    <recommendedName>
        <fullName evidence="2 7">60S ribosomal export protein NMD3</fullName>
    </recommendedName>
</protein>
<keyword evidence="3 7" id="KW-0813">Transport</keyword>
<reference evidence="11" key="1">
    <citation type="journal article" date="2021" name="Sci. Rep.">
        <title>Diploid genomic architecture of Nitzschia inconspicua, an elite biomass production diatom.</title>
        <authorList>
            <person name="Oliver A."/>
            <person name="Podell S."/>
            <person name="Pinowska A."/>
            <person name="Traller J.C."/>
            <person name="Smith S.R."/>
            <person name="McClure R."/>
            <person name="Beliaev A."/>
            <person name="Bohutskyi P."/>
            <person name="Hill E.A."/>
            <person name="Rabines A."/>
            <person name="Zheng H."/>
            <person name="Allen L.Z."/>
            <person name="Kuo A."/>
            <person name="Grigoriev I.V."/>
            <person name="Allen A.E."/>
            <person name="Hazlebeck D."/>
            <person name="Allen E.E."/>
        </authorList>
    </citation>
    <scope>NUCLEOTIDE SEQUENCE</scope>
    <source>
        <strain evidence="11">Hildebrandi</strain>
    </source>
</reference>
<gene>
    <name evidence="11" type="ORF">IV203_022005</name>
</gene>
<dbReference type="InterPro" id="IPR039768">
    <property type="entry name" value="Nmd3"/>
</dbReference>
<proteinExistence type="inferred from homology"/>
<dbReference type="GO" id="GO:0000055">
    <property type="term" value="P:ribosomal large subunit export from nucleus"/>
    <property type="evidence" value="ECO:0007669"/>
    <property type="project" value="TreeGrafter"/>
</dbReference>
<dbReference type="PANTHER" id="PTHR12746">
    <property type="entry name" value="NONSENSE-MEDIATED MRNA DECAY PROTEIN 3"/>
    <property type="match status" value="1"/>
</dbReference>
<comment type="caution">
    <text evidence="11">The sequence shown here is derived from an EMBL/GenBank/DDBJ whole genome shotgun (WGS) entry which is preliminary data.</text>
</comment>
<feature type="compositionally biased region" description="Basic and acidic residues" evidence="8">
    <location>
        <begin position="471"/>
        <end position="480"/>
    </location>
</feature>
<evidence type="ECO:0000256" key="4">
    <source>
        <dbReference type="ARBA" id="ARBA00022490"/>
    </source>
</evidence>
<feature type="compositionally biased region" description="Basic residues" evidence="8">
    <location>
        <begin position="481"/>
        <end position="496"/>
    </location>
</feature>
<evidence type="ECO:0000259" key="9">
    <source>
        <dbReference type="Pfam" id="PF04981"/>
    </source>
</evidence>
<dbReference type="Pfam" id="PF21192">
    <property type="entry name" value="OB_NMD3"/>
    <property type="match status" value="1"/>
</dbReference>
<dbReference type="OrthoDB" id="203821at2759"/>
<keyword evidence="5 7" id="KW-0653">Protein transport</keyword>
<evidence type="ECO:0000256" key="5">
    <source>
        <dbReference type="ARBA" id="ARBA00022927"/>
    </source>
</evidence>
<evidence type="ECO:0000256" key="3">
    <source>
        <dbReference type="ARBA" id="ARBA00022448"/>
    </source>
</evidence>
<comment type="subcellular location">
    <subcellularLocation>
        <location evidence="7">Cytoplasm</location>
    </subcellularLocation>
    <subcellularLocation>
        <location evidence="7">Nucleus</location>
    </subcellularLocation>
</comment>
<dbReference type="GO" id="GO:0043023">
    <property type="term" value="F:ribosomal large subunit binding"/>
    <property type="evidence" value="ECO:0007669"/>
    <property type="project" value="InterPro"/>
</dbReference>
<feature type="compositionally biased region" description="Basic and acidic residues" evidence="8">
    <location>
        <begin position="497"/>
        <end position="511"/>
    </location>
</feature>
<evidence type="ECO:0000256" key="1">
    <source>
        <dbReference type="ARBA" id="ARBA00009794"/>
    </source>
</evidence>
<evidence type="ECO:0000259" key="10">
    <source>
        <dbReference type="Pfam" id="PF21192"/>
    </source>
</evidence>
<dbReference type="EMBL" id="JAGRRH010000023">
    <property type="protein sequence ID" value="KAG7343997.1"/>
    <property type="molecule type" value="Genomic_DNA"/>
</dbReference>
<organism evidence="11 12">
    <name type="scientific">Nitzschia inconspicua</name>
    <dbReference type="NCBI Taxonomy" id="303405"/>
    <lineage>
        <taxon>Eukaryota</taxon>
        <taxon>Sar</taxon>
        <taxon>Stramenopiles</taxon>
        <taxon>Ochrophyta</taxon>
        <taxon>Bacillariophyta</taxon>
        <taxon>Bacillariophyceae</taxon>
        <taxon>Bacillariophycidae</taxon>
        <taxon>Bacillariales</taxon>
        <taxon>Bacillariaceae</taxon>
        <taxon>Nitzschia</taxon>
    </lineage>
</organism>
<keyword evidence="6 7" id="KW-0539">Nucleus</keyword>
<feature type="domain" description="Nmd3 N-terminal" evidence="9">
    <location>
        <begin position="14"/>
        <end position="254"/>
    </location>
</feature>
<accession>A0A9K3KHQ2</accession>
<comment type="similarity">
    <text evidence="1 7">Belongs to the NMD3 family.</text>
</comment>
<sequence length="587" mass="65553">MPQILATTVNKIPCCLCGTLIVPNAANQCPSCLAQNFDLQSLLQGNDRDDPIIVYQCRQCRRFARTETHYEYCEPESPRLLSICLKHIQVLNKKGHTSNQLQVVDASWIWTEPHSMRLKLRVTVRTEIEHVTIQQRVPVVFQIHWKMCPNCNREFTNRTWHALVQLRQKRENTRKGLAALEMALGRNKEVRKNVLKIDATRQGLDFYFLTLSDAQQFAQFLQRLAPLKIKTSSKLVSTDVKNNTANMKHTLTCEMVPLCRDDLVLVHKESRSKLGGRLALVSKVASVIHLVDASPKRNCQLEEMEVTADGYHKIGNAYTVLQTSERMIRFVVLDVELCDPSGEQALYEGPSSGVEKYALADVQLARESDLGSNDEVLSCVTHLGNLLQPGDVVWGYDLISTADNLNTTVNKASGSTSFMGATSVVGLEEVVNSNFVLQDVVLVKKIKSKEQKDLTEAADAANASDMPGSSIDHDSGVEAGRKKKNGPRGSKKKLRRQQKEDKKQRELEETAARMGFLDDLAEAQAQYAFGDEEEEDEHFAQQLQNDPELAAELQAVEEELAQAYPEGKKGNADGDTNPKTGSIEDSM</sequence>
<evidence type="ECO:0000256" key="7">
    <source>
        <dbReference type="RuleBase" id="RU364108"/>
    </source>
</evidence>
<evidence type="ECO:0000313" key="12">
    <source>
        <dbReference type="Proteomes" id="UP000693970"/>
    </source>
</evidence>
<evidence type="ECO:0000256" key="8">
    <source>
        <dbReference type="SAM" id="MobiDB-lite"/>
    </source>
</evidence>
<dbReference type="Pfam" id="PF04981">
    <property type="entry name" value="NMD3"/>
    <property type="match status" value="1"/>
</dbReference>
<evidence type="ECO:0000256" key="6">
    <source>
        <dbReference type="ARBA" id="ARBA00023242"/>
    </source>
</evidence>
<reference evidence="11" key="2">
    <citation type="submission" date="2021-04" db="EMBL/GenBank/DDBJ databases">
        <authorList>
            <person name="Podell S."/>
        </authorList>
    </citation>
    <scope>NUCLEOTIDE SEQUENCE</scope>
    <source>
        <strain evidence="11">Hildebrandi</strain>
    </source>
</reference>
<dbReference type="InterPro" id="IPR007064">
    <property type="entry name" value="Nmd3_N"/>
</dbReference>
<feature type="region of interest" description="Disordered" evidence="8">
    <location>
        <begin position="457"/>
        <end position="517"/>
    </location>
</feature>
<dbReference type="PANTHER" id="PTHR12746:SF2">
    <property type="entry name" value="60S RIBOSOMAL EXPORT PROTEIN NMD3"/>
    <property type="match status" value="1"/>
</dbReference>
<dbReference type="InterPro" id="IPR048898">
    <property type="entry name" value="OB_NMD3"/>
</dbReference>
<evidence type="ECO:0000313" key="11">
    <source>
        <dbReference type="EMBL" id="KAG7343997.1"/>
    </source>
</evidence>
<name>A0A9K3KHQ2_9STRA</name>
<comment type="function">
    <text evidence="7">Acts as an adapter for the XPO1/CRM1-mediated export of the 60S ribosomal subunit.</text>
</comment>
<dbReference type="GO" id="GO:0005737">
    <property type="term" value="C:cytoplasm"/>
    <property type="evidence" value="ECO:0007669"/>
    <property type="project" value="UniProtKB-SubCell"/>
</dbReference>
<dbReference type="GO" id="GO:0015031">
    <property type="term" value="P:protein transport"/>
    <property type="evidence" value="ECO:0007669"/>
    <property type="project" value="UniProtKB-KW"/>
</dbReference>
<dbReference type="Proteomes" id="UP000693970">
    <property type="component" value="Unassembled WGS sequence"/>
</dbReference>
<keyword evidence="12" id="KW-1185">Reference proteome</keyword>
<dbReference type="AlphaFoldDB" id="A0A9K3KHQ2"/>
<feature type="compositionally biased region" description="Polar residues" evidence="8">
    <location>
        <begin position="577"/>
        <end position="587"/>
    </location>
</feature>
<evidence type="ECO:0000256" key="2">
    <source>
        <dbReference type="ARBA" id="ARBA00017035"/>
    </source>
</evidence>
<feature type="domain" description="60S ribosomal export protein NMD3 OB-fold" evidence="10">
    <location>
        <begin position="327"/>
        <end position="406"/>
    </location>
</feature>
<keyword evidence="4 7" id="KW-0963">Cytoplasm</keyword>
<feature type="region of interest" description="Disordered" evidence="8">
    <location>
        <begin position="561"/>
        <end position="587"/>
    </location>
</feature>
<dbReference type="GO" id="GO:0005634">
    <property type="term" value="C:nucleus"/>
    <property type="evidence" value="ECO:0007669"/>
    <property type="project" value="UniProtKB-SubCell"/>
</dbReference>